<dbReference type="HOGENOM" id="CLU_1195128_0_0_1"/>
<protein>
    <recommendedName>
        <fullName evidence="6">TM7S3/TM198-like domain-containing protein</fullName>
    </recommendedName>
</protein>
<dbReference type="OrthoDB" id="102260at2759"/>
<feature type="transmembrane region" description="Helical" evidence="5">
    <location>
        <begin position="88"/>
        <end position="107"/>
    </location>
</feature>
<name>A0A098VUW8_9MICR</name>
<dbReference type="RefSeq" id="XP_013237923.1">
    <property type="nucleotide sequence ID" value="XM_013382469.1"/>
</dbReference>
<comment type="caution">
    <text evidence="7">The sequence shown here is derived from an EMBL/GenBank/DDBJ whole genome shotgun (WGS) entry which is preliminary data.</text>
</comment>
<evidence type="ECO:0000259" key="6">
    <source>
        <dbReference type="Pfam" id="PF13886"/>
    </source>
</evidence>
<evidence type="ECO:0000256" key="1">
    <source>
        <dbReference type="ARBA" id="ARBA00004141"/>
    </source>
</evidence>
<feature type="domain" description="TM7S3/TM198-like" evidence="6">
    <location>
        <begin position="26"/>
        <end position="207"/>
    </location>
</feature>
<organism evidence="7 8">
    <name type="scientific">Mitosporidium daphniae</name>
    <dbReference type="NCBI Taxonomy" id="1485682"/>
    <lineage>
        <taxon>Eukaryota</taxon>
        <taxon>Fungi</taxon>
        <taxon>Fungi incertae sedis</taxon>
        <taxon>Microsporidia</taxon>
        <taxon>Mitosporidium</taxon>
    </lineage>
</organism>
<dbReference type="GeneID" id="25259612"/>
<evidence type="ECO:0000256" key="2">
    <source>
        <dbReference type="ARBA" id="ARBA00022692"/>
    </source>
</evidence>
<evidence type="ECO:0000256" key="3">
    <source>
        <dbReference type="ARBA" id="ARBA00022989"/>
    </source>
</evidence>
<dbReference type="GO" id="GO:0016020">
    <property type="term" value="C:membrane"/>
    <property type="evidence" value="ECO:0007669"/>
    <property type="project" value="UniProtKB-SubCell"/>
</dbReference>
<evidence type="ECO:0000256" key="5">
    <source>
        <dbReference type="SAM" id="Phobius"/>
    </source>
</evidence>
<accession>A0A098VUW8</accession>
<dbReference type="Proteomes" id="UP000029725">
    <property type="component" value="Unassembled WGS sequence"/>
</dbReference>
<keyword evidence="8" id="KW-1185">Reference proteome</keyword>
<keyword evidence="4 5" id="KW-0472">Membrane</keyword>
<sequence length="232" mass="24301">MAEASTDGSPGVSNSEVIQEETSKILFVIGASAGALSAYTILLNIEKSMTDTPLFGDARTLAFAGICLGCALLFGALALALWKLGLLISGGLGGLALGMFLLSLPPINSFLIGESGSSIVRPILLAVTVCIGGLMSIFYESVVIMASTALFGAGCICTCIDIYAKTGFDEAIRTILQNKGSVDMNSSFAGLLISYGVLFLIGFYLQYKGQFPSSSRRRHALVADDRAPVYKV</sequence>
<feature type="transmembrane region" description="Helical" evidence="5">
    <location>
        <begin position="144"/>
        <end position="164"/>
    </location>
</feature>
<keyword evidence="2 5" id="KW-0812">Transmembrane</keyword>
<dbReference type="AlphaFoldDB" id="A0A098VUW8"/>
<feature type="transmembrane region" description="Helical" evidence="5">
    <location>
        <begin position="185"/>
        <end position="207"/>
    </location>
</feature>
<dbReference type="VEuPathDB" id="MicrosporidiaDB:DI09_33p130"/>
<feature type="transmembrane region" description="Helical" evidence="5">
    <location>
        <begin position="25"/>
        <end position="45"/>
    </location>
</feature>
<evidence type="ECO:0000256" key="4">
    <source>
        <dbReference type="ARBA" id="ARBA00023136"/>
    </source>
</evidence>
<dbReference type="InterPro" id="IPR025256">
    <property type="entry name" value="TM7S3/TM198-like_dom"/>
</dbReference>
<dbReference type="Pfam" id="PF13886">
    <property type="entry name" value="TM7S3_TM198"/>
    <property type="match status" value="1"/>
</dbReference>
<proteinExistence type="predicted"/>
<comment type="subcellular location">
    <subcellularLocation>
        <location evidence="1">Membrane</location>
        <topology evidence="1">Multi-pass membrane protein</topology>
    </subcellularLocation>
</comment>
<keyword evidence="3 5" id="KW-1133">Transmembrane helix</keyword>
<evidence type="ECO:0000313" key="8">
    <source>
        <dbReference type="Proteomes" id="UP000029725"/>
    </source>
</evidence>
<feature type="transmembrane region" description="Helical" evidence="5">
    <location>
        <begin position="119"/>
        <end position="138"/>
    </location>
</feature>
<reference evidence="7 8" key="1">
    <citation type="submission" date="2014-04" db="EMBL/GenBank/DDBJ databases">
        <title>A new species of microsporidia sheds light on the evolution of extreme parasitism.</title>
        <authorList>
            <person name="Haag K.L."/>
            <person name="James T.Y."/>
            <person name="Larsson R."/>
            <person name="Schaer T.M."/>
            <person name="Refardt D."/>
            <person name="Pombert J.-F."/>
            <person name="Ebert D."/>
        </authorList>
    </citation>
    <scope>NUCLEOTIDE SEQUENCE [LARGE SCALE GENOMIC DNA]</scope>
    <source>
        <strain evidence="7 8">UGP3</strain>
        <tissue evidence="7">Spores</tissue>
    </source>
</reference>
<evidence type="ECO:0000313" key="7">
    <source>
        <dbReference type="EMBL" id="KGG51496.1"/>
    </source>
</evidence>
<feature type="transmembrane region" description="Helical" evidence="5">
    <location>
        <begin position="61"/>
        <end position="82"/>
    </location>
</feature>
<dbReference type="EMBL" id="JMKJ01000266">
    <property type="protein sequence ID" value="KGG51496.1"/>
    <property type="molecule type" value="Genomic_DNA"/>
</dbReference>
<gene>
    <name evidence="7" type="ORF">DI09_33p130</name>
</gene>